<protein>
    <recommendedName>
        <fullName evidence="4">Reverse transcriptase domain-containing protein</fullName>
    </recommendedName>
</protein>
<proteinExistence type="predicted"/>
<evidence type="ECO:0000313" key="3">
    <source>
        <dbReference type="Proteomes" id="UP000257109"/>
    </source>
</evidence>
<evidence type="ECO:0000256" key="1">
    <source>
        <dbReference type="SAM" id="MobiDB-lite"/>
    </source>
</evidence>
<accession>A0A371ECN6</accession>
<evidence type="ECO:0000313" key="2">
    <source>
        <dbReference type="EMBL" id="RDX63800.1"/>
    </source>
</evidence>
<feature type="non-terminal residue" evidence="2">
    <location>
        <position position="1"/>
    </location>
</feature>
<name>A0A371ECN6_MUCPR</name>
<keyword evidence="3" id="KW-1185">Reference proteome</keyword>
<gene>
    <name evidence="2" type="ORF">CR513_57718</name>
</gene>
<organism evidence="2 3">
    <name type="scientific">Mucuna pruriens</name>
    <name type="common">Velvet bean</name>
    <name type="synonym">Dolichos pruriens</name>
    <dbReference type="NCBI Taxonomy" id="157652"/>
    <lineage>
        <taxon>Eukaryota</taxon>
        <taxon>Viridiplantae</taxon>
        <taxon>Streptophyta</taxon>
        <taxon>Embryophyta</taxon>
        <taxon>Tracheophyta</taxon>
        <taxon>Spermatophyta</taxon>
        <taxon>Magnoliopsida</taxon>
        <taxon>eudicotyledons</taxon>
        <taxon>Gunneridae</taxon>
        <taxon>Pentapetalae</taxon>
        <taxon>rosids</taxon>
        <taxon>fabids</taxon>
        <taxon>Fabales</taxon>
        <taxon>Fabaceae</taxon>
        <taxon>Papilionoideae</taxon>
        <taxon>50 kb inversion clade</taxon>
        <taxon>NPAAA clade</taxon>
        <taxon>indigoferoid/millettioid clade</taxon>
        <taxon>Phaseoleae</taxon>
        <taxon>Mucuna</taxon>
    </lineage>
</organism>
<comment type="caution">
    <text evidence="2">The sequence shown here is derived from an EMBL/GenBank/DDBJ whole genome shotgun (WGS) entry which is preliminary data.</text>
</comment>
<feature type="region of interest" description="Disordered" evidence="1">
    <location>
        <begin position="136"/>
        <end position="160"/>
    </location>
</feature>
<evidence type="ECO:0008006" key="4">
    <source>
        <dbReference type="Google" id="ProtNLM"/>
    </source>
</evidence>
<reference evidence="2" key="1">
    <citation type="submission" date="2018-05" db="EMBL/GenBank/DDBJ databases">
        <title>Draft genome of Mucuna pruriens seed.</title>
        <authorList>
            <person name="Nnadi N.E."/>
            <person name="Vos R."/>
            <person name="Hasami M.H."/>
            <person name="Devisetty U.K."/>
            <person name="Aguiy J.C."/>
        </authorList>
    </citation>
    <scope>NUCLEOTIDE SEQUENCE [LARGE SCALE GENOMIC DNA]</scope>
    <source>
        <strain evidence="2">JCA_2017</strain>
    </source>
</reference>
<dbReference type="EMBL" id="QJKJ01014695">
    <property type="protein sequence ID" value="RDX63800.1"/>
    <property type="molecule type" value="Genomic_DNA"/>
</dbReference>
<dbReference type="Proteomes" id="UP000257109">
    <property type="component" value="Unassembled WGS sequence"/>
</dbReference>
<dbReference type="AlphaFoldDB" id="A0A371ECN6"/>
<sequence>MRTKIDVHAKMLSMEFGDTLVQFNIFEVMRHPTEDHSLFGIGMIEELVEEYFQPNSWSEDTEDSARSIISCLEADQDEAFEVELTELLDQVCYLESPKYTNNAETDSNPIRIEDIKSSRSMQLQAELTTAHLVPSPIQVGQADPKSQIEESPSPPPPMELKPLPNHLKYAYLDKEQQLPFIIANNLHQEQEDKLLEVLRQDKRAIGWKFVDLPSINPSICMHRILMEEEVKPIRQ</sequence>